<reference evidence="1 2" key="1">
    <citation type="submission" date="2019-10" db="EMBL/GenBank/DDBJ databases">
        <title>Comparative genomics of sulfur disproportionating microorganisms.</title>
        <authorList>
            <person name="Ward L.M."/>
            <person name="Bertran E."/>
            <person name="Johnston D."/>
        </authorList>
    </citation>
    <scope>NUCLEOTIDE SEQUENCE [LARGE SCALE GENOMIC DNA]</scope>
    <source>
        <strain evidence="1 2">DSM 14055</strain>
    </source>
</reference>
<keyword evidence="2" id="KW-1185">Reference proteome</keyword>
<dbReference type="Pfam" id="PF08812">
    <property type="entry name" value="YtxC"/>
    <property type="match status" value="1"/>
</dbReference>
<dbReference type="NCBIfam" id="TIGR02834">
    <property type="entry name" value="spo_ytxC"/>
    <property type="match status" value="1"/>
</dbReference>
<organism evidence="1 2">
    <name type="scientific">Desulfofundulus thermobenzoicus</name>
    <dbReference type="NCBI Taxonomy" id="29376"/>
    <lineage>
        <taxon>Bacteria</taxon>
        <taxon>Bacillati</taxon>
        <taxon>Bacillota</taxon>
        <taxon>Clostridia</taxon>
        <taxon>Eubacteriales</taxon>
        <taxon>Peptococcaceae</taxon>
        <taxon>Desulfofundulus</taxon>
    </lineage>
</organism>
<proteinExistence type="predicted"/>
<dbReference type="InterPro" id="IPR014199">
    <property type="entry name" value="Spore_YtxC"/>
</dbReference>
<protein>
    <submittedName>
        <fullName evidence="1">Putative sporulation protein YtxC</fullName>
    </submittedName>
</protein>
<name>A0A6N7IRX3_9FIRM</name>
<comment type="caution">
    <text evidence="1">The sequence shown here is derived from an EMBL/GenBank/DDBJ whole genome shotgun (WGS) entry which is preliminary data.</text>
</comment>
<evidence type="ECO:0000313" key="2">
    <source>
        <dbReference type="Proteomes" id="UP000441717"/>
    </source>
</evidence>
<dbReference type="AlphaFoldDB" id="A0A6N7IRX3"/>
<dbReference type="RefSeq" id="WP_341473919.1">
    <property type="nucleotide sequence ID" value="NZ_WHYR01000029.1"/>
</dbReference>
<dbReference type="Proteomes" id="UP000441717">
    <property type="component" value="Unassembled WGS sequence"/>
</dbReference>
<accession>A0A6N7IRX3</accession>
<dbReference type="EMBL" id="WHYR01000029">
    <property type="protein sequence ID" value="MQL52800.1"/>
    <property type="molecule type" value="Genomic_DNA"/>
</dbReference>
<gene>
    <name evidence="1" type="primary">ytxC</name>
    <name evidence="1" type="ORF">GFC01_11110</name>
</gene>
<evidence type="ECO:0000313" key="1">
    <source>
        <dbReference type="EMBL" id="MQL52800.1"/>
    </source>
</evidence>
<sequence length="299" mass="34843">MAQNISIGTARHVDLIRAGLGRELKALEGEGLKVQLQERPAGRYTFLSCQVTSYGKDKYKGKDKEALFRYRVAHFLSELILDQWEKLLVEEMIRENYYYFNEDERRNIFEYTLGYIGHPAGGVPGQGQIFRSRLKRAIIEKIMDFLRQHNQIIIEGFIRFRLKDYVDELQQAIERAVDDFLMEREYREFIQLLRYFVEIQESRIDLVHVLIHPGGVFHLLDERAQVISNESLEGLIMELVDGKINNEDMLISALITLAPRQVVFHCAGTGEHETTLKTIRGVFFGRVRECRGCPLCRKE</sequence>